<dbReference type="AlphaFoldDB" id="S3DZ77"/>
<evidence type="ECO:0000313" key="1">
    <source>
        <dbReference type="EMBL" id="EPE31638.1"/>
    </source>
</evidence>
<evidence type="ECO:0000313" key="2">
    <source>
        <dbReference type="Proteomes" id="UP000016922"/>
    </source>
</evidence>
<name>S3DZ77_GLAL2</name>
<dbReference type="GeneID" id="19471435"/>
<gene>
    <name evidence="1" type="ORF">GLAREA_12394</name>
</gene>
<protein>
    <submittedName>
        <fullName evidence="1">Uncharacterized protein</fullName>
    </submittedName>
</protein>
<organism evidence="1 2">
    <name type="scientific">Glarea lozoyensis (strain ATCC 20868 / MF5171)</name>
    <dbReference type="NCBI Taxonomy" id="1116229"/>
    <lineage>
        <taxon>Eukaryota</taxon>
        <taxon>Fungi</taxon>
        <taxon>Dikarya</taxon>
        <taxon>Ascomycota</taxon>
        <taxon>Pezizomycotina</taxon>
        <taxon>Leotiomycetes</taxon>
        <taxon>Helotiales</taxon>
        <taxon>Helotiaceae</taxon>
        <taxon>Glarea</taxon>
    </lineage>
</organism>
<dbReference type="Proteomes" id="UP000016922">
    <property type="component" value="Unassembled WGS sequence"/>
</dbReference>
<proteinExistence type="predicted"/>
<dbReference type="EMBL" id="KE145361">
    <property type="protein sequence ID" value="EPE31638.1"/>
    <property type="molecule type" value="Genomic_DNA"/>
</dbReference>
<dbReference type="RefSeq" id="XP_008081367.1">
    <property type="nucleotide sequence ID" value="XM_008083176.1"/>
</dbReference>
<accession>S3DZ77</accession>
<dbReference type="KEGG" id="glz:GLAREA_12394"/>
<keyword evidence="2" id="KW-1185">Reference proteome</keyword>
<reference evidence="1 2" key="1">
    <citation type="journal article" date="2013" name="BMC Genomics">
        <title>Genomics-driven discovery of the pneumocandin biosynthetic gene cluster in the fungus Glarea lozoyensis.</title>
        <authorList>
            <person name="Chen L."/>
            <person name="Yue Q."/>
            <person name="Zhang X."/>
            <person name="Xiang M."/>
            <person name="Wang C."/>
            <person name="Li S."/>
            <person name="Che Y."/>
            <person name="Ortiz-Lopez F.J."/>
            <person name="Bills G.F."/>
            <person name="Liu X."/>
            <person name="An Z."/>
        </authorList>
    </citation>
    <scope>NUCLEOTIDE SEQUENCE [LARGE SCALE GENOMIC DNA]</scope>
    <source>
        <strain evidence="2">ATCC 20868 / MF5171</strain>
    </source>
</reference>
<sequence length="156" mass="17778">MFSSSKSKLSLSANEWKISNPVELNLSPPFLPEIPSVNSECVKFENIILKFIYIPDASALPTLWYNGECEKWEEWSTLQEQQRQVYTLLANSKASGTPRAQGRMALLKQEYSEAQQEDQDASTIEPSRLHRIWDTIRPDQCLVLPKSKLSQSKSTS</sequence>
<dbReference type="HOGENOM" id="CLU_1686762_0_0_1"/>